<gene>
    <name evidence="1" type="ORF">HgNV_093</name>
</gene>
<dbReference type="PANTHER" id="PTHR10044">
    <property type="entry name" value="INHIBITOR OF APOPTOSIS"/>
    <property type="match status" value="1"/>
</dbReference>
<dbReference type="PROSITE" id="PS50143">
    <property type="entry name" value="BIR_REPEAT_2"/>
    <property type="match status" value="2"/>
</dbReference>
<sequence>MQSTNQCHGPFLCQSSEVTPSPVMHTHQYCSPSLGSKSLLHESERLKTFKTWPLSASFISPQDLARNGFYYTKCQDHTACIFCHGIIGYWERGDVILDEHLKHFPHCEFAKSLQTGTGQVYNVGIEHNYDKVFNEHHEKLLNVQPRLPSKPVMSQVQRRQTFHRKIPDTWDESRIESFVKANFHYTGMSDMVGCDTCGGYLINWVQDEVPLIEHLRHFPHCSSLHQVTEIVDISKCHNKPTEIPALSDEDFDVVLDSPNAQELTGRKPGEDTVQAIRDFVSMNGYLCRNMWKLYSIYDY</sequence>
<protein>
    <submittedName>
        <fullName evidence="1">Baculoviral IAP repeat-containing protein 7-like protein</fullName>
    </submittedName>
</protein>
<evidence type="ECO:0000313" key="2">
    <source>
        <dbReference type="Proteomes" id="UP000682645"/>
    </source>
</evidence>
<evidence type="ECO:0000313" key="1">
    <source>
        <dbReference type="EMBL" id="QBB28698.1"/>
    </source>
</evidence>
<dbReference type="GO" id="GO:0051726">
    <property type="term" value="P:regulation of cell cycle"/>
    <property type="evidence" value="ECO:0007669"/>
    <property type="project" value="TreeGrafter"/>
</dbReference>
<dbReference type="EMBL" id="MK439999">
    <property type="protein sequence ID" value="QBB28698.1"/>
    <property type="molecule type" value="Genomic_DNA"/>
</dbReference>
<accession>A0A411HBD0</accession>
<name>A0A411HBD0_9VIRU</name>
<dbReference type="SMART" id="SM00238">
    <property type="entry name" value="BIR"/>
    <property type="match status" value="2"/>
</dbReference>
<keyword evidence="2" id="KW-1185">Reference proteome</keyword>
<reference evidence="1" key="1">
    <citation type="journal article" date="2019" name="Sci. Rep.">
        <title>The first clawed lobster virus Homarus gammarus nudivirus (HgNV n. sp.) expands the diversity of the Nudiviridae.</title>
        <authorList>
            <person name="Holt C.C."/>
            <person name="Stone M."/>
            <person name="Bass D."/>
            <person name="Bateman K.S."/>
            <person name="van Aerle R."/>
            <person name="Daniels C.L."/>
            <person name="van der Giezen M."/>
            <person name="Ross S.H."/>
            <person name="Hooper C."/>
            <person name="Stentiford G.D."/>
        </authorList>
    </citation>
    <scope>NUCLEOTIDE SEQUENCE</scope>
    <source>
        <strain evidence="1">52S104HLG2</strain>
    </source>
</reference>
<dbReference type="InterPro" id="IPR001370">
    <property type="entry name" value="BIR_rpt"/>
</dbReference>
<organism evidence="1 2">
    <name type="scientific">Homarus gammarus nudivirus</name>
    <dbReference type="NCBI Taxonomy" id="2509616"/>
    <lineage>
        <taxon>Viruses</taxon>
        <taxon>Viruses incertae sedis</taxon>
        <taxon>Naldaviricetes</taxon>
        <taxon>Lefavirales</taxon>
        <taxon>Nudiviridae</taxon>
        <taxon>Gammanudivirus</taxon>
        <taxon>Gammanudivirus hogammari</taxon>
    </lineage>
</organism>
<dbReference type="Pfam" id="PF00653">
    <property type="entry name" value="BIR"/>
    <property type="match status" value="2"/>
</dbReference>
<dbReference type="CDD" id="cd00022">
    <property type="entry name" value="BIR"/>
    <property type="match status" value="1"/>
</dbReference>
<dbReference type="PANTHER" id="PTHR10044:SF139">
    <property type="entry name" value="DEATH-ASSOCIATED INHIBITOR OF APOPTOSIS 2"/>
    <property type="match status" value="1"/>
</dbReference>
<dbReference type="InterPro" id="IPR050784">
    <property type="entry name" value="IAP"/>
</dbReference>
<dbReference type="Gene3D" id="1.10.1170.10">
    <property type="entry name" value="Inhibitor Of Apoptosis Protein (2mihbC-IAP-1), Chain A"/>
    <property type="match status" value="2"/>
</dbReference>
<dbReference type="SUPFAM" id="SSF57924">
    <property type="entry name" value="Inhibitor of apoptosis (IAP) repeat"/>
    <property type="match status" value="2"/>
</dbReference>
<dbReference type="Proteomes" id="UP000682645">
    <property type="component" value="Segment"/>
</dbReference>
<proteinExistence type="predicted"/>